<feature type="compositionally biased region" description="Basic and acidic residues" evidence="5">
    <location>
        <begin position="220"/>
        <end position="243"/>
    </location>
</feature>
<keyword evidence="8" id="KW-1185">Reference proteome</keyword>
<comment type="subcellular location">
    <subcellularLocation>
        <location evidence="1">Nucleus</location>
    </subcellularLocation>
</comment>
<gene>
    <name evidence="7" type="ORF">MAN_03599</name>
</gene>
<feature type="region of interest" description="Disordered" evidence="5">
    <location>
        <begin position="443"/>
        <end position="465"/>
    </location>
</feature>
<feature type="region of interest" description="Disordered" evidence="5">
    <location>
        <begin position="1"/>
        <end position="110"/>
    </location>
</feature>
<dbReference type="OrthoDB" id="166375at2759"/>
<dbReference type="VEuPathDB" id="FungiDB:MAN_03599"/>
<evidence type="ECO:0000256" key="4">
    <source>
        <dbReference type="ARBA" id="ARBA00023242"/>
    </source>
</evidence>
<dbReference type="PROSITE" id="PS51360">
    <property type="entry name" value="PLUS3"/>
    <property type="match status" value="1"/>
</dbReference>
<dbReference type="InterPro" id="IPR004343">
    <property type="entry name" value="Plus-3_dom"/>
</dbReference>
<evidence type="ECO:0000256" key="2">
    <source>
        <dbReference type="ARBA" id="ARBA00023015"/>
    </source>
</evidence>
<feature type="compositionally biased region" description="Polar residues" evidence="5">
    <location>
        <begin position="519"/>
        <end position="536"/>
    </location>
</feature>
<feature type="compositionally biased region" description="Basic and acidic residues" evidence="5">
    <location>
        <begin position="122"/>
        <end position="133"/>
    </location>
</feature>
<keyword evidence="3" id="KW-0804">Transcription</keyword>
<feature type="compositionally biased region" description="Basic and acidic residues" evidence="5">
    <location>
        <begin position="455"/>
        <end position="465"/>
    </location>
</feature>
<evidence type="ECO:0000313" key="8">
    <source>
        <dbReference type="Proteomes" id="UP000031186"/>
    </source>
</evidence>
<dbReference type="Gene3D" id="3.90.70.200">
    <property type="entry name" value="Plus-3 domain"/>
    <property type="match status" value="1"/>
</dbReference>
<dbReference type="SMART" id="SM00719">
    <property type="entry name" value="Plus3"/>
    <property type="match status" value="1"/>
</dbReference>
<evidence type="ECO:0000313" key="7">
    <source>
        <dbReference type="EMBL" id="KID68743.1"/>
    </source>
</evidence>
<dbReference type="GO" id="GO:1990269">
    <property type="term" value="F:RNA polymerase II C-terminal domain phosphoserine binding"/>
    <property type="evidence" value="ECO:0007669"/>
    <property type="project" value="TreeGrafter"/>
</dbReference>
<dbReference type="AlphaFoldDB" id="A0A0B4FE50"/>
<organism evidence="7 8">
    <name type="scientific">Metarhizium anisopliae (strain ARSEF 549)</name>
    <dbReference type="NCBI Taxonomy" id="3151832"/>
    <lineage>
        <taxon>Eukaryota</taxon>
        <taxon>Fungi</taxon>
        <taxon>Dikarya</taxon>
        <taxon>Ascomycota</taxon>
        <taxon>Pezizomycotina</taxon>
        <taxon>Sordariomycetes</taxon>
        <taxon>Hypocreomycetidae</taxon>
        <taxon>Hypocreales</taxon>
        <taxon>Clavicipitaceae</taxon>
        <taxon>Metarhizium</taxon>
    </lineage>
</organism>
<feature type="compositionally biased region" description="Basic and acidic residues" evidence="5">
    <location>
        <begin position="184"/>
        <end position="212"/>
    </location>
</feature>
<dbReference type="EMBL" id="AZNF01000003">
    <property type="protein sequence ID" value="KID68743.1"/>
    <property type="molecule type" value="Genomic_DNA"/>
</dbReference>
<dbReference type="GO" id="GO:0016593">
    <property type="term" value="C:Cdc73/Paf1 complex"/>
    <property type="evidence" value="ECO:0007669"/>
    <property type="project" value="TreeGrafter"/>
</dbReference>
<keyword evidence="4" id="KW-0539">Nucleus</keyword>
<evidence type="ECO:0000256" key="5">
    <source>
        <dbReference type="SAM" id="MobiDB-lite"/>
    </source>
</evidence>
<dbReference type="GO" id="GO:0003677">
    <property type="term" value="F:DNA binding"/>
    <property type="evidence" value="ECO:0007669"/>
    <property type="project" value="InterPro"/>
</dbReference>
<feature type="domain" description="Plus3" evidence="6">
    <location>
        <begin position="239"/>
        <end position="375"/>
    </location>
</feature>
<dbReference type="PANTHER" id="PTHR13115">
    <property type="entry name" value="RNA POLYMERASE-ASSOCIATED PROTEIN RTF1 HOMOLOG"/>
    <property type="match status" value="1"/>
</dbReference>
<dbReference type="HOGENOM" id="CLU_019525_0_0_1"/>
<feature type="compositionally biased region" description="Low complexity" evidence="5">
    <location>
        <begin position="59"/>
        <end position="72"/>
    </location>
</feature>
<dbReference type="SUPFAM" id="SSF159042">
    <property type="entry name" value="Plus3-like"/>
    <property type="match status" value="1"/>
</dbReference>
<protein>
    <submittedName>
        <fullName evidence="7">Plus-3</fullName>
    </submittedName>
</protein>
<sequence>MSDIEDELLALAGGDSEDEGSARSLGGSESPRRSRNDAGKSKKSKRRARQDDSEEEGEASSAPSSPNSLESAPMDESDSDAEPAPRVGGTDEDDKYPVDGKFTSEAERAEIMAMREVDRERILAERMDEVERQRQRRRLRQMIEETERRNVKKKRSADTAELEEGQRKASRQRTGKGNESAMDTLRRARAEKAKRKEDKTRGRDYSPARRDSDEGESGDDFSRARSRTPEKEEEKEAPPAELKDFERVRLGRNEFAQVCFTPGFESAITGCYIRIALGPHPETGVEQYRMAVIKGFTTSRPYALTGPQGPFVTDQYVRAAHGKAVKEFPFIAASSGKFTDNELNRYQVTCTNENVKLPTKAYLADKIDEINNLINHKWTSEEIKARLAKRNELKRQFDPAERERVGKLLDEAVARGNETKAQELQEELEQLGTQRLAFRTTLGSSKNLDGPRAATEQDRLAERNRENRRMNAELVRKAQLKEKARAREIEMALKRGEQVADDPSRRLRTKAKFVHDVNDTPQKLSANGSEASTPANGTPKVAATKPEMLSHLAKLQEKNYSESNGVPGIHKPLMDDDVIGALDLDIDVEI</sequence>
<feature type="region of interest" description="Disordered" evidence="5">
    <location>
        <begin position="122"/>
        <end position="243"/>
    </location>
</feature>
<proteinExistence type="predicted"/>
<dbReference type="InterPro" id="IPR036128">
    <property type="entry name" value="Plus3-like_sf"/>
</dbReference>
<feature type="region of interest" description="Disordered" evidence="5">
    <location>
        <begin position="519"/>
        <end position="541"/>
    </location>
</feature>
<dbReference type="FunFam" id="3.90.70.200:FF:000005">
    <property type="entry name" value="Related to Pol II transcription elongation factor"/>
    <property type="match status" value="1"/>
</dbReference>
<dbReference type="Proteomes" id="UP000031186">
    <property type="component" value="Unassembled WGS sequence"/>
</dbReference>
<accession>A0A0B4FE50</accession>
<dbReference type="Pfam" id="PF03126">
    <property type="entry name" value="Plus-3"/>
    <property type="match status" value="1"/>
</dbReference>
<dbReference type="PANTHER" id="PTHR13115:SF8">
    <property type="entry name" value="RNA POLYMERASE-ASSOCIATED PROTEIN RTF1 HOMOLOG"/>
    <property type="match status" value="1"/>
</dbReference>
<comment type="caution">
    <text evidence="7">The sequence shown here is derived from an EMBL/GenBank/DDBJ whole genome shotgun (WGS) entry which is preliminary data.</text>
</comment>
<feature type="non-terminal residue" evidence="7">
    <location>
        <position position="1"/>
    </location>
</feature>
<reference evidence="7 8" key="1">
    <citation type="journal article" date="2014" name="Proc. Natl. Acad. Sci. U.S.A.">
        <title>Trajectory and genomic determinants of fungal-pathogen speciation and host adaptation.</title>
        <authorList>
            <person name="Hu X."/>
            <person name="Xiao G."/>
            <person name="Zheng P."/>
            <person name="Shang Y."/>
            <person name="Su Y."/>
            <person name="Zhang X."/>
            <person name="Liu X."/>
            <person name="Zhan S."/>
            <person name="St Leger R.J."/>
            <person name="Wang C."/>
        </authorList>
    </citation>
    <scope>NUCLEOTIDE SEQUENCE [LARGE SCALE GENOMIC DNA]</scope>
    <source>
        <strain evidence="7 8">ARSEF 549</strain>
    </source>
</reference>
<evidence type="ECO:0000256" key="1">
    <source>
        <dbReference type="ARBA" id="ARBA00004123"/>
    </source>
</evidence>
<evidence type="ECO:0000259" key="6">
    <source>
        <dbReference type="PROSITE" id="PS51360"/>
    </source>
</evidence>
<feature type="compositionally biased region" description="Basic and acidic residues" evidence="5">
    <location>
        <begin position="30"/>
        <end position="40"/>
    </location>
</feature>
<keyword evidence="2" id="KW-0805">Transcription regulation</keyword>
<evidence type="ECO:0000256" key="3">
    <source>
        <dbReference type="ARBA" id="ARBA00023163"/>
    </source>
</evidence>
<name>A0A0B4FE50_METAF</name>
<feature type="compositionally biased region" description="Basic and acidic residues" evidence="5">
    <location>
        <begin position="95"/>
        <end position="110"/>
    </location>
</feature>